<sequence length="52" mass="6034">MNYEAITIQDCLDNYFMKNVAAVINDGQVIEFVKENEKKLSDTANIRKPNRK</sequence>
<dbReference type="RefSeq" id="WP_185258436.1">
    <property type="nucleotide sequence ID" value="NZ_AP023368.1"/>
</dbReference>
<dbReference type="Proteomes" id="UP000515703">
    <property type="component" value="Chromosome"/>
</dbReference>
<reference evidence="1 2" key="2">
    <citation type="submission" date="2020-08" db="EMBL/GenBank/DDBJ databases">
        <authorList>
            <person name="Ueki A."/>
            <person name="Tonouchi A."/>
        </authorList>
    </citation>
    <scope>NUCLEOTIDE SEQUENCE [LARGE SCALE GENOMIC DNA]</scope>
    <source>
        <strain evidence="1 2">CTTW</strain>
    </source>
</reference>
<protein>
    <submittedName>
        <fullName evidence="1">Uncharacterized protein</fullName>
    </submittedName>
</protein>
<name>A0A7I8DIE0_9FIRM</name>
<accession>A0A7I8DIE0</accession>
<dbReference type="KEGG" id="acht:bsdcttw_11230"/>
<evidence type="ECO:0000313" key="1">
    <source>
        <dbReference type="EMBL" id="BCJ98082.1"/>
    </source>
</evidence>
<gene>
    <name evidence="1" type="ORF">bsdcttw_11230</name>
</gene>
<proteinExistence type="predicted"/>
<dbReference type="EMBL" id="AP023368">
    <property type="protein sequence ID" value="BCJ98082.1"/>
    <property type="molecule type" value="Genomic_DNA"/>
</dbReference>
<evidence type="ECO:0000313" key="2">
    <source>
        <dbReference type="Proteomes" id="UP000515703"/>
    </source>
</evidence>
<organism evidence="1 2">
    <name type="scientific">Anaerocolumna chitinilytica</name>
    <dbReference type="NCBI Taxonomy" id="1727145"/>
    <lineage>
        <taxon>Bacteria</taxon>
        <taxon>Bacillati</taxon>
        <taxon>Bacillota</taxon>
        <taxon>Clostridia</taxon>
        <taxon>Lachnospirales</taxon>
        <taxon>Lachnospiraceae</taxon>
        <taxon>Anaerocolumna</taxon>
    </lineage>
</organism>
<keyword evidence="2" id="KW-1185">Reference proteome</keyword>
<dbReference type="AlphaFoldDB" id="A0A7I8DIE0"/>
<reference evidence="1 2" key="1">
    <citation type="submission" date="2020-08" db="EMBL/GenBank/DDBJ databases">
        <title>Draft genome sequencing of an Anaerocolumna strain isolated from anoxic soil subjected to BSD treatment.</title>
        <authorList>
            <person name="Uek A."/>
            <person name="Tonouchi A."/>
        </authorList>
    </citation>
    <scope>NUCLEOTIDE SEQUENCE [LARGE SCALE GENOMIC DNA]</scope>
    <source>
        <strain evidence="1 2">CTTW</strain>
    </source>
</reference>